<gene>
    <name evidence="1" type="ORF">PSON_ATCC_30995.1.T3330001</name>
</gene>
<evidence type="ECO:0000313" key="1">
    <source>
        <dbReference type="EMBL" id="CAD8130809.1"/>
    </source>
</evidence>
<dbReference type="OrthoDB" id="10479577at2759"/>
<dbReference type="AlphaFoldDB" id="A0A8S1RVA3"/>
<name>A0A8S1RVA3_9CILI</name>
<sequence>MYNDFGQKNGEWVELSKNFWHQSQIIYIGKYKDGKKVGRWTTKTRENINLQFQQIAGGSYDDQQQNNTEFKIGEWVELIGDGYRKYCVLERQFSINNDEITFKGKYHNGIKIGGWNFIQNGQKIGGGQYDQQQNLGIKIGKWIELSDWFCDIGQAIYSGEYQNGKKVGKWNIQFMDPNTNQYTQFGGGIYNDQQLNEMEIKIGQWIEIVDQPQMASQVFYKGEYSKGQKVGRWDIYIDDYKIGKCTWMYYSYFKFSVIRGGGFYEERQIGNSIKRGKWLEICDKFRSEKDITFQGQYRNGKKIGLWQINYKDNLKKTTKLIGCGVYNDKQEGFEIKEGLWVELSDQFWRFSQVSYQGVYKNGIKISKWNTYFRKDENNQDNLIGGGEYINLQGQTIKQGYWIEICDDFHRNKQITYQGEYTNLKKVGIWYTFFYWNKNEKIGGGQYEDKQEDGGIKIGKWIVLEDIFRSDSKVISKGLFERGKKVGKWKYQYKERNKFEYIGGGSYDKQKILGDEIKIGKWIVPFDNFRCENQITLNGEYIKGQKVGRWNFCWREKHNQPFSLIGGGIYDEQQQAQIDVKTGKWIELSDQFQNYIQVIYHGVYRNGFKISKWDVMKRENGQKEFQKVGEKEYNE</sequence>
<protein>
    <submittedName>
        <fullName evidence="1">Uncharacterized protein</fullName>
    </submittedName>
</protein>
<accession>A0A8S1RVA3</accession>
<dbReference type="Proteomes" id="UP000692954">
    <property type="component" value="Unassembled WGS sequence"/>
</dbReference>
<reference evidence="1" key="1">
    <citation type="submission" date="2021-01" db="EMBL/GenBank/DDBJ databases">
        <authorList>
            <consortium name="Genoscope - CEA"/>
            <person name="William W."/>
        </authorList>
    </citation>
    <scope>NUCLEOTIDE SEQUENCE</scope>
</reference>
<dbReference type="PANTHER" id="PTHR33706">
    <property type="entry name" value="MORN VARIANT REPEAT PROTEIN"/>
    <property type="match status" value="1"/>
</dbReference>
<dbReference type="PANTHER" id="PTHR33706:SF1">
    <property type="entry name" value="TPR REPEAT PROTEIN"/>
    <property type="match status" value="1"/>
</dbReference>
<organism evidence="1 2">
    <name type="scientific">Paramecium sonneborni</name>
    <dbReference type="NCBI Taxonomy" id="65129"/>
    <lineage>
        <taxon>Eukaryota</taxon>
        <taxon>Sar</taxon>
        <taxon>Alveolata</taxon>
        <taxon>Ciliophora</taxon>
        <taxon>Intramacronucleata</taxon>
        <taxon>Oligohymenophorea</taxon>
        <taxon>Peniculida</taxon>
        <taxon>Parameciidae</taxon>
        <taxon>Paramecium</taxon>
    </lineage>
</organism>
<dbReference type="EMBL" id="CAJJDN010000333">
    <property type="protein sequence ID" value="CAD8130809.1"/>
    <property type="molecule type" value="Genomic_DNA"/>
</dbReference>
<evidence type="ECO:0000313" key="2">
    <source>
        <dbReference type="Proteomes" id="UP000692954"/>
    </source>
</evidence>
<comment type="caution">
    <text evidence="1">The sequence shown here is derived from an EMBL/GenBank/DDBJ whole genome shotgun (WGS) entry which is preliminary data.</text>
</comment>
<proteinExistence type="predicted"/>
<keyword evidence="2" id="KW-1185">Reference proteome</keyword>